<proteinExistence type="predicted"/>
<feature type="compositionally biased region" description="Acidic residues" evidence="1">
    <location>
        <begin position="69"/>
        <end position="83"/>
    </location>
</feature>
<keyword evidence="3" id="KW-1185">Reference proteome</keyword>
<name>A0AAV4J9G7_9GAST</name>
<evidence type="ECO:0000313" key="3">
    <source>
        <dbReference type="Proteomes" id="UP000762676"/>
    </source>
</evidence>
<comment type="caution">
    <text evidence="2">The sequence shown here is derived from an EMBL/GenBank/DDBJ whole genome shotgun (WGS) entry which is preliminary data.</text>
</comment>
<organism evidence="2 3">
    <name type="scientific">Elysia marginata</name>
    <dbReference type="NCBI Taxonomy" id="1093978"/>
    <lineage>
        <taxon>Eukaryota</taxon>
        <taxon>Metazoa</taxon>
        <taxon>Spiralia</taxon>
        <taxon>Lophotrochozoa</taxon>
        <taxon>Mollusca</taxon>
        <taxon>Gastropoda</taxon>
        <taxon>Heterobranchia</taxon>
        <taxon>Euthyneura</taxon>
        <taxon>Panpulmonata</taxon>
        <taxon>Sacoglossa</taxon>
        <taxon>Placobranchoidea</taxon>
        <taxon>Plakobranchidae</taxon>
        <taxon>Elysia</taxon>
    </lineage>
</organism>
<dbReference type="Proteomes" id="UP000762676">
    <property type="component" value="Unassembled WGS sequence"/>
</dbReference>
<reference evidence="2 3" key="1">
    <citation type="journal article" date="2021" name="Elife">
        <title>Chloroplast acquisition without the gene transfer in kleptoplastic sea slugs, Plakobranchus ocellatus.</title>
        <authorList>
            <person name="Maeda T."/>
            <person name="Takahashi S."/>
            <person name="Yoshida T."/>
            <person name="Shimamura S."/>
            <person name="Takaki Y."/>
            <person name="Nagai Y."/>
            <person name="Toyoda A."/>
            <person name="Suzuki Y."/>
            <person name="Arimoto A."/>
            <person name="Ishii H."/>
            <person name="Satoh N."/>
            <person name="Nishiyama T."/>
            <person name="Hasebe M."/>
            <person name="Maruyama T."/>
            <person name="Minagawa J."/>
            <person name="Obokata J."/>
            <person name="Shigenobu S."/>
        </authorList>
    </citation>
    <scope>NUCLEOTIDE SEQUENCE [LARGE SCALE GENOMIC DNA]</scope>
</reference>
<accession>A0AAV4J9G7</accession>
<gene>
    <name evidence="2" type="ORF">ElyMa_001545500</name>
</gene>
<sequence length="83" mass="8838">MKVVSIREDLVAVVTAALEKHNKNQITSWLKLDGPSQQRVGESERGERDIVSVKVPALGSDIASTDAASESDDSSTEIGGVEE</sequence>
<dbReference type="EMBL" id="BMAT01003066">
    <property type="protein sequence ID" value="GFS19443.1"/>
    <property type="molecule type" value="Genomic_DNA"/>
</dbReference>
<evidence type="ECO:0000313" key="2">
    <source>
        <dbReference type="EMBL" id="GFS19443.1"/>
    </source>
</evidence>
<dbReference type="AlphaFoldDB" id="A0AAV4J9G7"/>
<protein>
    <submittedName>
        <fullName evidence="2">Uncharacterized protein</fullName>
    </submittedName>
</protein>
<evidence type="ECO:0000256" key="1">
    <source>
        <dbReference type="SAM" id="MobiDB-lite"/>
    </source>
</evidence>
<feature type="region of interest" description="Disordered" evidence="1">
    <location>
        <begin position="61"/>
        <end position="83"/>
    </location>
</feature>